<dbReference type="InterPro" id="IPR013563">
    <property type="entry name" value="Oligopep_ABC_C"/>
</dbReference>
<evidence type="ECO:0000256" key="10">
    <source>
        <dbReference type="ARBA" id="ARBA00039098"/>
    </source>
</evidence>
<dbReference type="PANTHER" id="PTHR43297">
    <property type="entry name" value="OLIGOPEPTIDE TRANSPORT ATP-BINDING PROTEIN APPD"/>
    <property type="match status" value="1"/>
</dbReference>
<keyword evidence="7" id="KW-0406">Ion transport</keyword>
<dbReference type="Pfam" id="PF00005">
    <property type="entry name" value="ABC_tran"/>
    <property type="match status" value="1"/>
</dbReference>
<keyword evidence="4" id="KW-0547">Nucleotide-binding</keyword>
<evidence type="ECO:0000313" key="14">
    <source>
        <dbReference type="EMBL" id="HEU97946.1"/>
    </source>
</evidence>
<evidence type="ECO:0000256" key="9">
    <source>
        <dbReference type="ARBA" id="ARBA00038669"/>
    </source>
</evidence>
<proteinExistence type="predicted"/>
<comment type="caution">
    <text evidence="14">The sequence shown here is derived from an EMBL/GenBank/DDBJ whole genome shotgun (WGS) entry which is preliminary data.</text>
</comment>
<dbReference type="GO" id="GO:0015413">
    <property type="term" value="F:ABC-type nickel transporter activity"/>
    <property type="evidence" value="ECO:0007669"/>
    <property type="project" value="UniProtKB-EC"/>
</dbReference>
<dbReference type="InterPro" id="IPR050388">
    <property type="entry name" value="ABC_Ni/Peptide_Import"/>
</dbReference>
<evidence type="ECO:0000256" key="8">
    <source>
        <dbReference type="ARBA" id="ARBA00023136"/>
    </source>
</evidence>
<comment type="subunit">
    <text evidence="9">The complex is composed of two ATP-binding proteins (NikD and NikE), two transmembrane proteins (NikB and NikC) and a solute-binding protein (NikA).</text>
</comment>
<dbReference type="AlphaFoldDB" id="A0A7C2UKF7"/>
<dbReference type="InterPro" id="IPR017871">
    <property type="entry name" value="ABC_transporter-like_CS"/>
</dbReference>
<keyword evidence="8" id="KW-0472">Membrane</keyword>
<dbReference type="PROSITE" id="PS00211">
    <property type="entry name" value="ABC_TRANSPORTER_1"/>
    <property type="match status" value="1"/>
</dbReference>
<gene>
    <name evidence="14" type="ORF">ENO36_03725</name>
</gene>
<protein>
    <recommendedName>
        <fullName evidence="11">Nickel import system ATP-binding protein NikD</fullName>
        <ecNumber evidence="10">7.2.2.11</ecNumber>
    </recommendedName>
</protein>
<dbReference type="PROSITE" id="PS50893">
    <property type="entry name" value="ABC_TRANSPORTER_2"/>
    <property type="match status" value="1"/>
</dbReference>
<dbReference type="GO" id="GO:0005524">
    <property type="term" value="F:ATP binding"/>
    <property type="evidence" value="ECO:0007669"/>
    <property type="project" value="UniProtKB-KW"/>
</dbReference>
<dbReference type="GO" id="GO:0005886">
    <property type="term" value="C:plasma membrane"/>
    <property type="evidence" value="ECO:0007669"/>
    <property type="project" value="UniProtKB-SubCell"/>
</dbReference>
<evidence type="ECO:0000256" key="2">
    <source>
        <dbReference type="ARBA" id="ARBA00022448"/>
    </source>
</evidence>
<dbReference type="GO" id="GO:0015833">
    <property type="term" value="P:peptide transport"/>
    <property type="evidence" value="ECO:0007669"/>
    <property type="project" value="InterPro"/>
</dbReference>
<dbReference type="GO" id="GO:0016887">
    <property type="term" value="F:ATP hydrolysis activity"/>
    <property type="evidence" value="ECO:0007669"/>
    <property type="project" value="InterPro"/>
</dbReference>
<dbReference type="EC" id="7.2.2.11" evidence="10"/>
<keyword evidence="2" id="KW-0813">Transport</keyword>
<evidence type="ECO:0000256" key="1">
    <source>
        <dbReference type="ARBA" id="ARBA00004202"/>
    </source>
</evidence>
<keyword evidence="5 14" id="KW-0067">ATP-binding</keyword>
<evidence type="ECO:0000259" key="13">
    <source>
        <dbReference type="PROSITE" id="PS50893"/>
    </source>
</evidence>
<dbReference type="EMBL" id="DSFE01000082">
    <property type="protein sequence ID" value="HEU97946.1"/>
    <property type="molecule type" value="Genomic_DNA"/>
</dbReference>
<evidence type="ECO:0000256" key="11">
    <source>
        <dbReference type="ARBA" id="ARBA00044143"/>
    </source>
</evidence>
<comment type="subcellular location">
    <subcellularLocation>
        <location evidence="1">Cell membrane</location>
        <topology evidence="1">Peripheral membrane protein</topology>
    </subcellularLocation>
</comment>
<dbReference type="InterPro" id="IPR003593">
    <property type="entry name" value="AAA+_ATPase"/>
</dbReference>
<reference evidence="14" key="1">
    <citation type="journal article" date="2020" name="mSystems">
        <title>Genome- and Community-Level Interaction Insights into Carbon Utilization and Element Cycling Functions of Hydrothermarchaeota in Hydrothermal Sediment.</title>
        <authorList>
            <person name="Zhou Z."/>
            <person name="Liu Y."/>
            <person name="Xu W."/>
            <person name="Pan J."/>
            <person name="Luo Z.H."/>
            <person name="Li M."/>
        </authorList>
    </citation>
    <scope>NUCLEOTIDE SEQUENCE [LARGE SCALE GENOMIC DNA]</scope>
    <source>
        <strain evidence="14">SpSt-1259</strain>
    </source>
</reference>
<dbReference type="CDD" id="cd03257">
    <property type="entry name" value="ABC_NikE_OppD_transporters"/>
    <property type="match status" value="1"/>
</dbReference>
<evidence type="ECO:0000256" key="4">
    <source>
        <dbReference type="ARBA" id="ARBA00022741"/>
    </source>
</evidence>
<accession>A0A7C2UKF7</accession>
<dbReference type="SMART" id="SM00382">
    <property type="entry name" value="AAA"/>
    <property type="match status" value="1"/>
</dbReference>
<dbReference type="FunFam" id="3.40.50.300:FF:000016">
    <property type="entry name" value="Oligopeptide ABC transporter ATP-binding component"/>
    <property type="match status" value="1"/>
</dbReference>
<dbReference type="Proteomes" id="UP000885664">
    <property type="component" value="Unassembled WGS sequence"/>
</dbReference>
<keyword evidence="6" id="KW-1278">Translocase</keyword>
<evidence type="ECO:0000256" key="7">
    <source>
        <dbReference type="ARBA" id="ARBA00023065"/>
    </source>
</evidence>
<organism evidence="14">
    <name type="scientific">Fervidicoccus fontis</name>
    <dbReference type="NCBI Taxonomy" id="683846"/>
    <lineage>
        <taxon>Archaea</taxon>
        <taxon>Thermoproteota</taxon>
        <taxon>Thermoprotei</taxon>
        <taxon>Fervidicoccales</taxon>
        <taxon>Fervidicoccaceae</taxon>
        <taxon>Fervidicoccus</taxon>
    </lineage>
</organism>
<name>A0A7C2UKF7_9CREN</name>
<sequence>MRLLEIEDLSASYLIGKRKEKVLKKVNLSINRGERVAIVGESGSGKSTLASILLRLEPENLLIEGGKVLFEGIDLISAGEEELEKVRGRGISVILQNPSSSLDPLYTVGEQISEALRENGYGKDEAKREAVELLRSVGIPNPEKRYNSYPHQLSGGQKQRVAIAIAIALRPKLIVADEPTSALDVSTQTQIIELLNGLTREYRTSLLLITHDIGVAYDASDRIVVMYGGMVMEEGKTEEVVREPIHPYTSYLLSSIPLGNSGIKSLKMEASRRILQGNGSFAEGCPFYNKCPLSSERCSKEAPRRILVGNRAISCWKAEAEVVRNVQ</sequence>
<evidence type="ECO:0000256" key="3">
    <source>
        <dbReference type="ARBA" id="ARBA00022475"/>
    </source>
</evidence>
<dbReference type="InterPro" id="IPR003439">
    <property type="entry name" value="ABC_transporter-like_ATP-bd"/>
</dbReference>
<dbReference type="NCBIfam" id="TIGR01727">
    <property type="entry name" value="oligo_HPY"/>
    <property type="match status" value="1"/>
</dbReference>
<evidence type="ECO:0000256" key="5">
    <source>
        <dbReference type="ARBA" id="ARBA00022840"/>
    </source>
</evidence>
<feature type="domain" description="ABC transporter" evidence="13">
    <location>
        <begin position="4"/>
        <end position="253"/>
    </location>
</feature>
<dbReference type="SUPFAM" id="SSF52540">
    <property type="entry name" value="P-loop containing nucleoside triphosphate hydrolases"/>
    <property type="match status" value="1"/>
</dbReference>
<dbReference type="InterPro" id="IPR027417">
    <property type="entry name" value="P-loop_NTPase"/>
</dbReference>
<evidence type="ECO:0000256" key="12">
    <source>
        <dbReference type="ARBA" id="ARBA00048610"/>
    </source>
</evidence>
<dbReference type="PANTHER" id="PTHR43297:SF13">
    <property type="entry name" value="NICKEL ABC TRANSPORTER, ATP-BINDING PROTEIN"/>
    <property type="match status" value="1"/>
</dbReference>
<comment type="catalytic activity">
    <reaction evidence="12">
        <text>Ni(2+)(out) + ATP + H2O = Ni(2+)(in) + ADP + phosphate + H(+)</text>
        <dbReference type="Rhea" id="RHEA:15557"/>
        <dbReference type="ChEBI" id="CHEBI:15377"/>
        <dbReference type="ChEBI" id="CHEBI:15378"/>
        <dbReference type="ChEBI" id="CHEBI:30616"/>
        <dbReference type="ChEBI" id="CHEBI:43474"/>
        <dbReference type="ChEBI" id="CHEBI:49786"/>
        <dbReference type="ChEBI" id="CHEBI:456216"/>
        <dbReference type="EC" id="7.2.2.11"/>
    </reaction>
    <physiologicalReaction direction="left-to-right" evidence="12">
        <dbReference type="Rhea" id="RHEA:15558"/>
    </physiologicalReaction>
</comment>
<keyword evidence="3" id="KW-1003">Cell membrane</keyword>
<dbReference type="Gene3D" id="3.40.50.300">
    <property type="entry name" value="P-loop containing nucleotide triphosphate hydrolases"/>
    <property type="match status" value="1"/>
</dbReference>
<dbReference type="Pfam" id="PF08352">
    <property type="entry name" value="oligo_HPY"/>
    <property type="match status" value="1"/>
</dbReference>
<evidence type="ECO:0000256" key="6">
    <source>
        <dbReference type="ARBA" id="ARBA00022967"/>
    </source>
</evidence>